<dbReference type="InterPro" id="IPR028081">
    <property type="entry name" value="Leu-bd"/>
</dbReference>
<dbReference type="Gene3D" id="3.40.50.2300">
    <property type="match status" value="2"/>
</dbReference>
<dbReference type="CDD" id="cd19989">
    <property type="entry name" value="PBP1_SBP-like"/>
    <property type="match status" value="1"/>
</dbReference>
<dbReference type="InterPro" id="IPR019546">
    <property type="entry name" value="TAT_signal_bac_arc"/>
</dbReference>
<accession>A0A1G8YML1</accession>
<dbReference type="InterPro" id="IPR051010">
    <property type="entry name" value="BCAA_transport"/>
</dbReference>
<protein>
    <submittedName>
        <fullName evidence="4">Amino acid/amide ABC transporter substrate-binding protein, HAAT family</fullName>
    </submittedName>
</protein>
<evidence type="ECO:0000259" key="3">
    <source>
        <dbReference type="Pfam" id="PF13458"/>
    </source>
</evidence>
<evidence type="ECO:0000256" key="2">
    <source>
        <dbReference type="SAM" id="MobiDB-lite"/>
    </source>
</evidence>
<dbReference type="RefSeq" id="WP_092704178.1">
    <property type="nucleotide sequence ID" value="NZ_FNFC01000015.1"/>
</dbReference>
<dbReference type="AlphaFoldDB" id="A0A1G8YML1"/>
<dbReference type="SUPFAM" id="SSF53822">
    <property type="entry name" value="Periplasmic binding protein-like I"/>
    <property type="match status" value="1"/>
</dbReference>
<dbReference type="InterPro" id="IPR028082">
    <property type="entry name" value="Peripla_BP_I"/>
</dbReference>
<dbReference type="EMBL" id="FNFC01000015">
    <property type="protein sequence ID" value="SDK04112.1"/>
    <property type="molecule type" value="Genomic_DNA"/>
</dbReference>
<dbReference type="Pfam" id="PF13458">
    <property type="entry name" value="Peripla_BP_6"/>
    <property type="match status" value="1"/>
</dbReference>
<sequence length="429" mass="45673">MRTDNQIQKKRRDFLKTTAAGSAVALTGLSGCIGSTDDDGGDGEDGGTTDDGTDFDEVTLGVLEPFTGDFAELATERNQGETLAIDQVNASDEYDFEFNVAEYDTQLSSEDGVQAAKDAIESDGAQFLTGAISSSVALAINEVAANQQVVYTPGAADVSITGSNCNEYVFRFETNTAQIAEVTTQWLADKGWTNLHYQIADYAYGDSVLEEVDSRMSERSGDYERLGTTRSAPAAQNFDSAITEIEENVDAADALVVGATGGHLIRFLVQAAGRGLKEDIPIVTTTGSFRVVRGGAGSAAYDVYSGTRYVPSIDTGTNPQFVEDYQAEYDAPPDNFSRVGYGSVLMLANGIQEAGSKDPDDVRDVLPGMTHETIFGDVAFRECDQQASNPVWMGQNVAPEEGETAAVELLRNLDGEAAQPACDTTGCEL</sequence>
<feature type="domain" description="Leucine-binding protein" evidence="3">
    <location>
        <begin position="57"/>
        <end position="395"/>
    </location>
</feature>
<dbReference type="STRING" id="890420.SAMN05216226_11558"/>
<keyword evidence="5" id="KW-1185">Reference proteome</keyword>
<dbReference type="PANTHER" id="PTHR30483:SF6">
    <property type="entry name" value="PERIPLASMIC BINDING PROTEIN OF ABC TRANSPORTER FOR NATURAL AMINO ACIDS"/>
    <property type="match status" value="1"/>
</dbReference>
<organism evidence="4 5">
    <name type="scientific">Halovenus aranensis</name>
    <dbReference type="NCBI Taxonomy" id="890420"/>
    <lineage>
        <taxon>Archaea</taxon>
        <taxon>Methanobacteriati</taxon>
        <taxon>Methanobacteriota</taxon>
        <taxon>Stenosarchaea group</taxon>
        <taxon>Halobacteria</taxon>
        <taxon>Halobacteriales</taxon>
        <taxon>Haloarculaceae</taxon>
        <taxon>Halovenus</taxon>
    </lineage>
</organism>
<keyword evidence="1" id="KW-0732">Signal</keyword>
<dbReference type="NCBIfam" id="TIGR01409">
    <property type="entry name" value="TAT_signal_seq"/>
    <property type="match status" value="1"/>
</dbReference>
<gene>
    <name evidence="4" type="ORF">SAMN05216226_11558</name>
</gene>
<evidence type="ECO:0000313" key="4">
    <source>
        <dbReference type="EMBL" id="SDK04112.1"/>
    </source>
</evidence>
<dbReference type="Proteomes" id="UP000198856">
    <property type="component" value="Unassembled WGS sequence"/>
</dbReference>
<reference evidence="4 5" key="1">
    <citation type="submission" date="2016-10" db="EMBL/GenBank/DDBJ databases">
        <authorList>
            <person name="de Groot N.N."/>
        </authorList>
    </citation>
    <scope>NUCLEOTIDE SEQUENCE [LARGE SCALE GENOMIC DNA]</scope>
    <source>
        <strain evidence="4 5">IBRC-M10015</strain>
    </source>
</reference>
<name>A0A1G8YML1_9EURY</name>
<dbReference type="PROSITE" id="PS51257">
    <property type="entry name" value="PROKAR_LIPOPROTEIN"/>
    <property type="match status" value="1"/>
</dbReference>
<evidence type="ECO:0000256" key="1">
    <source>
        <dbReference type="ARBA" id="ARBA00022729"/>
    </source>
</evidence>
<feature type="region of interest" description="Disordered" evidence="2">
    <location>
        <begin position="31"/>
        <end position="56"/>
    </location>
</feature>
<evidence type="ECO:0000313" key="5">
    <source>
        <dbReference type="Proteomes" id="UP000198856"/>
    </source>
</evidence>
<feature type="compositionally biased region" description="Acidic residues" evidence="2">
    <location>
        <begin position="36"/>
        <end position="56"/>
    </location>
</feature>
<proteinExistence type="predicted"/>
<dbReference type="PANTHER" id="PTHR30483">
    <property type="entry name" value="LEUCINE-SPECIFIC-BINDING PROTEIN"/>
    <property type="match status" value="1"/>
</dbReference>
<dbReference type="OrthoDB" id="264684at2157"/>